<keyword evidence="1" id="KW-1133">Transmembrane helix</keyword>
<evidence type="ECO:0000313" key="4">
    <source>
        <dbReference type="Proteomes" id="UP001595548"/>
    </source>
</evidence>
<feature type="transmembrane region" description="Helical" evidence="1">
    <location>
        <begin position="232"/>
        <end position="253"/>
    </location>
</feature>
<dbReference type="InterPro" id="IPR009597">
    <property type="entry name" value="DUF1206"/>
</dbReference>
<comment type="caution">
    <text evidence="3">The sequence shown here is derived from an EMBL/GenBank/DDBJ whole genome shotgun (WGS) entry which is preliminary data.</text>
</comment>
<organism evidence="3 4">
    <name type="scientific">Gilvimarinus japonicus</name>
    <dbReference type="NCBI Taxonomy" id="1796469"/>
    <lineage>
        <taxon>Bacteria</taxon>
        <taxon>Pseudomonadati</taxon>
        <taxon>Pseudomonadota</taxon>
        <taxon>Gammaproteobacteria</taxon>
        <taxon>Cellvibrionales</taxon>
        <taxon>Cellvibrionaceae</taxon>
        <taxon>Gilvimarinus</taxon>
    </lineage>
</organism>
<feature type="transmembrane region" description="Helical" evidence="1">
    <location>
        <begin position="101"/>
        <end position="124"/>
    </location>
</feature>
<keyword evidence="1" id="KW-0812">Transmembrane</keyword>
<feature type="domain" description="DUF1206" evidence="2">
    <location>
        <begin position="103"/>
        <end position="166"/>
    </location>
</feature>
<keyword evidence="4" id="KW-1185">Reference proteome</keyword>
<evidence type="ECO:0000256" key="1">
    <source>
        <dbReference type="SAM" id="Phobius"/>
    </source>
</evidence>
<feature type="transmembrane region" description="Helical" evidence="1">
    <location>
        <begin position="63"/>
        <end position="80"/>
    </location>
</feature>
<dbReference type="Pfam" id="PF06724">
    <property type="entry name" value="DUF1206"/>
    <property type="match status" value="3"/>
</dbReference>
<feature type="transmembrane region" description="Helical" evidence="1">
    <location>
        <begin position="144"/>
        <end position="165"/>
    </location>
</feature>
<proteinExistence type="predicted"/>
<dbReference type="RefSeq" id="WP_339616997.1">
    <property type="nucleotide sequence ID" value="NZ_AP031500.1"/>
</dbReference>
<feature type="transmembrane region" description="Helical" evidence="1">
    <location>
        <begin position="26"/>
        <end position="43"/>
    </location>
</feature>
<evidence type="ECO:0000259" key="2">
    <source>
        <dbReference type="Pfam" id="PF06724"/>
    </source>
</evidence>
<dbReference type="EMBL" id="JBHRTL010000003">
    <property type="protein sequence ID" value="MFC3154072.1"/>
    <property type="molecule type" value="Genomic_DNA"/>
</dbReference>
<reference evidence="4" key="1">
    <citation type="journal article" date="2019" name="Int. J. Syst. Evol. Microbiol.">
        <title>The Global Catalogue of Microorganisms (GCM) 10K type strain sequencing project: providing services to taxonomists for standard genome sequencing and annotation.</title>
        <authorList>
            <consortium name="The Broad Institute Genomics Platform"/>
            <consortium name="The Broad Institute Genome Sequencing Center for Infectious Disease"/>
            <person name="Wu L."/>
            <person name="Ma J."/>
        </authorList>
    </citation>
    <scope>NUCLEOTIDE SEQUENCE [LARGE SCALE GENOMIC DNA]</scope>
    <source>
        <strain evidence="4">KCTC 52141</strain>
    </source>
</reference>
<sequence length="265" mass="27995">MSTPLVILANVSAIGVLARMGYTARALVYLMVGSLAVMTAIGVGGETTNSRGAVREIAQQPFGQFLLVLLVAGLLGYVIWRTTQALTDTDDHGTSVKGLGVRAGLLISAITHGTLALFTAKLVWSGSDDSSGQPTWLSSDPGLWLLAAIGAGMAVAGVAHMVKGWKVGYEKFMRLPPSQIVWMRPLCRFGLVARGAVLILIGAILARSAIMARSSEVKGIADALNTLRDNPYGAWMLGIVAAGLFAFGCYSLLEAIFRRIDSNDE</sequence>
<dbReference type="Proteomes" id="UP001595548">
    <property type="component" value="Unassembled WGS sequence"/>
</dbReference>
<feature type="domain" description="DUF1206" evidence="2">
    <location>
        <begin position="21"/>
        <end position="87"/>
    </location>
</feature>
<gene>
    <name evidence="3" type="ORF">ACFOEB_02585</name>
</gene>
<name>A0ABV7HR09_9GAMM</name>
<accession>A0ABV7HR09</accession>
<feature type="domain" description="DUF1206" evidence="2">
    <location>
        <begin position="189"/>
        <end position="258"/>
    </location>
</feature>
<feature type="transmembrane region" description="Helical" evidence="1">
    <location>
        <begin position="186"/>
        <end position="212"/>
    </location>
</feature>
<evidence type="ECO:0000313" key="3">
    <source>
        <dbReference type="EMBL" id="MFC3154072.1"/>
    </source>
</evidence>
<keyword evidence="1" id="KW-0472">Membrane</keyword>
<protein>
    <submittedName>
        <fullName evidence="3">DUF1206 domain-containing protein</fullName>
    </submittedName>
</protein>